<sequence>HPPDNHGAAPASGWQPPTTARRPCSNADRHTRCCRRHPQSPTGNPEAGNPAHTAQVPTDKAGSGPPPAYARPCDRHTAGNASPAPCHGSTHATARIRNP</sequence>
<gene>
    <name evidence="2" type="ORF">Tci_926152</name>
</gene>
<reference evidence="2" key="1">
    <citation type="journal article" date="2019" name="Sci. Rep.">
        <title>Draft genome of Tanacetum cinerariifolium, the natural source of mosquito coil.</title>
        <authorList>
            <person name="Yamashiro T."/>
            <person name="Shiraishi A."/>
            <person name="Satake H."/>
            <person name="Nakayama K."/>
        </authorList>
    </citation>
    <scope>NUCLEOTIDE SEQUENCE</scope>
</reference>
<evidence type="ECO:0000313" key="2">
    <source>
        <dbReference type="EMBL" id="GFD54183.1"/>
    </source>
</evidence>
<protein>
    <submittedName>
        <fullName evidence="2">Uncharacterized protein</fullName>
    </submittedName>
</protein>
<feature type="non-terminal residue" evidence="2">
    <location>
        <position position="1"/>
    </location>
</feature>
<proteinExistence type="predicted"/>
<name>A0A699X540_TANCI</name>
<evidence type="ECO:0000256" key="1">
    <source>
        <dbReference type="SAM" id="MobiDB-lite"/>
    </source>
</evidence>
<accession>A0A699X540</accession>
<feature type="region of interest" description="Disordered" evidence="1">
    <location>
        <begin position="1"/>
        <end position="99"/>
    </location>
</feature>
<comment type="caution">
    <text evidence="2">The sequence shown here is derived from an EMBL/GenBank/DDBJ whole genome shotgun (WGS) entry which is preliminary data.</text>
</comment>
<feature type="non-terminal residue" evidence="2">
    <location>
        <position position="99"/>
    </location>
</feature>
<dbReference type="EMBL" id="BKCJ011802972">
    <property type="protein sequence ID" value="GFD54183.1"/>
    <property type="molecule type" value="Genomic_DNA"/>
</dbReference>
<organism evidence="2">
    <name type="scientific">Tanacetum cinerariifolium</name>
    <name type="common">Dalmatian daisy</name>
    <name type="synonym">Chrysanthemum cinerariifolium</name>
    <dbReference type="NCBI Taxonomy" id="118510"/>
    <lineage>
        <taxon>Eukaryota</taxon>
        <taxon>Viridiplantae</taxon>
        <taxon>Streptophyta</taxon>
        <taxon>Embryophyta</taxon>
        <taxon>Tracheophyta</taxon>
        <taxon>Spermatophyta</taxon>
        <taxon>Magnoliopsida</taxon>
        <taxon>eudicotyledons</taxon>
        <taxon>Gunneridae</taxon>
        <taxon>Pentapetalae</taxon>
        <taxon>asterids</taxon>
        <taxon>campanulids</taxon>
        <taxon>Asterales</taxon>
        <taxon>Asteraceae</taxon>
        <taxon>Asteroideae</taxon>
        <taxon>Anthemideae</taxon>
        <taxon>Anthemidinae</taxon>
        <taxon>Tanacetum</taxon>
    </lineage>
</organism>
<dbReference type="AlphaFoldDB" id="A0A699X540"/>